<dbReference type="SUPFAM" id="SSF63825">
    <property type="entry name" value="YWTD domain"/>
    <property type="match status" value="1"/>
</dbReference>
<evidence type="ECO:0000313" key="4">
    <source>
        <dbReference type="Proteomes" id="UP000554482"/>
    </source>
</evidence>
<name>A0A7J6V2S7_THATH</name>
<gene>
    <name evidence="3" type="ORF">FRX31_031096</name>
</gene>
<evidence type="ECO:0000256" key="2">
    <source>
        <dbReference type="PROSITE-ProRule" id="PRU00504"/>
    </source>
</evidence>
<protein>
    <submittedName>
        <fullName evidence="3">Nhl repeat-containing protein</fullName>
    </submittedName>
</protein>
<feature type="repeat" description="NHL" evidence="2">
    <location>
        <begin position="133"/>
        <end position="163"/>
    </location>
</feature>
<evidence type="ECO:0000256" key="1">
    <source>
        <dbReference type="ARBA" id="ARBA00022737"/>
    </source>
</evidence>
<sequence>MILEFSSSFQRKEILVQSYILLLEPHFLFVDSFFAEAIGLISFRVGVLGEIPAAEQPLLFTSLFLISFAMGKEVECFSLDLKVIYVADSESSSIRAIDLITGGTRLLAGGDPLISENLFRFGDHDGVGSDVLLQHPLGVLCGTDGQVYIADAYNHKIKKMDPTSKKVVTVAGTGCAGFKDGSKLSAQV</sequence>
<organism evidence="3 4">
    <name type="scientific">Thalictrum thalictroides</name>
    <name type="common">Rue-anemone</name>
    <name type="synonym">Anemone thalictroides</name>
    <dbReference type="NCBI Taxonomy" id="46969"/>
    <lineage>
        <taxon>Eukaryota</taxon>
        <taxon>Viridiplantae</taxon>
        <taxon>Streptophyta</taxon>
        <taxon>Embryophyta</taxon>
        <taxon>Tracheophyta</taxon>
        <taxon>Spermatophyta</taxon>
        <taxon>Magnoliopsida</taxon>
        <taxon>Ranunculales</taxon>
        <taxon>Ranunculaceae</taxon>
        <taxon>Thalictroideae</taxon>
        <taxon>Thalictrum</taxon>
    </lineage>
</organism>
<dbReference type="Gene3D" id="2.120.10.30">
    <property type="entry name" value="TolB, C-terminal domain"/>
    <property type="match status" value="1"/>
</dbReference>
<reference evidence="3 4" key="1">
    <citation type="submission" date="2020-06" db="EMBL/GenBank/DDBJ databases">
        <title>Transcriptomic and genomic resources for Thalictrum thalictroides and T. hernandezii: Facilitating candidate gene discovery in an emerging model plant lineage.</title>
        <authorList>
            <person name="Arias T."/>
            <person name="Riano-Pachon D.M."/>
            <person name="Di Stilio V.S."/>
        </authorList>
    </citation>
    <scope>NUCLEOTIDE SEQUENCE [LARGE SCALE GENOMIC DNA]</scope>
    <source>
        <strain evidence="4">cv. WT478/WT964</strain>
        <tissue evidence="3">Leaves</tissue>
    </source>
</reference>
<proteinExistence type="predicted"/>
<comment type="caution">
    <text evidence="3">The sequence shown here is derived from an EMBL/GenBank/DDBJ whole genome shotgun (WGS) entry which is preliminary data.</text>
</comment>
<dbReference type="InterPro" id="IPR001258">
    <property type="entry name" value="NHL_repeat"/>
</dbReference>
<evidence type="ECO:0000313" key="3">
    <source>
        <dbReference type="EMBL" id="KAF5179319.1"/>
    </source>
</evidence>
<dbReference type="InterPro" id="IPR011042">
    <property type="entry name" value="6-blade_b-propeller_TolB-like"/>
</dbReference>
<accession>A0A7J6V2S7</accession>
<dbReference type="AlphaFoldDB" id="A0A7J6V2S7"/>
<dbReference type="Proteomes" id="UP000554482">
    <property type="component" value="Unassembled WGS sequence"/>
</dbReference>
<dbReference type="PANTHER" id="PTHR46388">
    <property type="entry name" value="NHL REPEAT-CONTAINING PROTEIN 2"/>
    <property type="match status" value="1"/>
</dbReference>
<dbReference type="PROSITE" id="PS51125">
    <property type="entry name" value="NHL"/>
    <property type="match status" value="1"/>
</dbReference>
<dbReference type="PANTHER" id="PTHR46388:SF2">
    <property type="entry name" value="NHL REPEAT-CONTAINING PROTEIN 2"/>
    <property type="match status" value="1"/>
</dbReference>
<keyword evidence="1" id="KW-0677">Repeat</keyword>
<keyword evidence="4" id="KW-1185">Reference proteome</keyword>
<dbReference type="EMBL" id="JABWDY010038937">
    <property type="protein sequence ID" value="KAF5179319.1"/>
    <property type="molecule type" value="Genomic_DNA"/>
</dbReference>
<dbReference type="OrthoDB" id="273823at2759"/>